<sequence>MLISDAKLDVTSNDLALLDAISLVKNDNTEAVYNEINFKYINNIRERQVYTAELQSIVSAKAKYGRSLGLARKQELFQKYNKESLNNIQQITDENNTNEIEHEISCSNPITLRHYE</sequence>
<dbReference type="Proteomes" id="UP000789570">
    <property type="component" value="Unassembled WGS sequence"/>
</dbReference>
<dbReference type="OrthoDB" id="2313494at2759"/>
<name>A0A9N9N935_9GLOM</name>
<dbReference type="EMBL" id="CAJVPQ010009076">
    <property type="protein sequence ID" value="CAG8712498.1"/>
    <property type="molecule type" value="Genomic_DNA"/>
</dbReference>
<reference evidence="1" key="1">
    <citation type="submission" date="2021-06" db="EMBL/GenBank/DDBJ databases">
        <authorList>
            <person name="Kallberg Y."/>
            <person name="Tangrot J."/>
            <person name="Rosling A."/>
        </authorList>
    </citation>
    <scope>NUCLEOTIDE SEQUENCE</scope>
    <source>
        <strain evidence="1">UK204</strain>
    </source>
</reference>
<protein>
    <submittedName>
        <fullName evidence="1">7843_t:CDS:1</fullName>
    </submittedName>
</protein>
<comment type="caution">
    <text evidence="1">The sequence shown here is derived from an EMBL/GenBank/DDBJ whole genome shotgun (WGS) entry which is preliminary data.</text>
</comment>
<keyword evidence="2" id="KW-1185">Reference proteome</keyword>
<dbReference type="AlphaFoldDB" id="A0A9N9N935"/>
<accession>A0A9N9N935</accession>
<proteinExistence type="predicted"/>
<evidence type="ECO:0000313" key="1">
    <source>
        <dbReference type="EMBL" id="CAG8712498.1"/>
    </source>
</evidence>
<evidence type="ECO:0000313" key="2">
    <source>
        <dbReference type="Proteomes" id="UP000789570"/>
    </source>
</evidence>
<gene>
    <name evidence="1" type="ORF">FCALED_LOCUS13995</name>
</gene>
<organism evidence="1 2">
    <name type="scientific">Funneliformis caledonium</name>
    <dbReference type="NCBI Taxonomy" id="1117310"/>
    <lineage>
        <taxon>Eukaryota</taxon>
        <taxon>Fungi</taxon>
        <taxon>Fungi incertae sedis</taxon>
        <taxon>Mucoromycota</taxon>
        <taxon>Glomeromycotina</taxon>
        <taxon>Glomeromycetes</taxon>
        <taxon>Glomerales</taxon>
        <taxon>Glomeraceae</taxon>
        <taxon>Funneliformis</taxon>
    </lineage>
</organism>